<accession>A0ABT2FMC9</accession>
<evidence type="ECO:0000313" key="7">
    <source>
        <dbReference type="Proteomes" id="UP001201549"/>
    </source>
</evidence>
<keyword evidence="2" id="KW-0808">Transferase</keyword>
<keyword evidence="7" id="KW-1185">Reference proteome</keyword>
<evidence type="ECO:0000256" key="1">
    <source>
        <dbReference type="ARBA" id="ARBA00007274"/>
    </source>
</evidence>
<feature type="region of interest" description="Disordered" evidence="5">
    <location>
        <begin position="202"/>
        <end position="221"/>
    </location>
</feature>
<dbReference type="Proteomes" id="UP001201549">
    <property type="component" value="Unassembled WGS sequence"/>
</dbReference>
<dbReference type="GO" id="GO:0016746">
    <property type="term" value="F:acyltransferase activity"/>
    <property type="evidence" value="ECO:0007669"/>
    <property type="project" value="UniProtKB-KW"/>
</dbReference>
<evidence type="ECO:0000256" key="5">
    <source>
        <dbReference type="SAM" id="MobiDB-lite"/>
    </source>
</evidence>
<protein>
    <submittedName>
        <fullName evidence="6">Acyltransferase</fullName>
    </submittedName>
</protein>
<evidence type="ECO:0000256" key="3">
    <source>
        <dbReference type="ARBA" id="ARBA00022737"/>
    </source>
</evidence>
<name>A0ABT2FMC9_9GAMM</name>
<dbReference type="CDD" id="cd04647">
    <property type="entry name" value="LbH_MAT_like"/>
    <property type="match status" value="1"/>
</dbReference>
<dbReference type="Gene3D" id="2.160.10.10">
    <property type="entry name" value="Hexapeptide repeat proteins"/>
    <property type="match status" value="2"/>
</dbReference>
<comment type="caution">
    <text evidence="6">The sequence shown here is derived from an EMBL/GenBank/DDBJ whole genome shotgun (WGS) entry which is preliminary data.</text>
</comment>
<dbReference type="PANTHER" id="PTHR23416:SF23">
    <property type="entry name" value="ACETYLTRANSFERASE C18B11.09C-RELATED"/>
    <property type="match status" value="1"/>
</dbReference>
<organism evidence="6 7">
    <name type="scientific">Shewanella electrica</name>
    <dbReference type="NCBI Taxonomy" id="515560"/>
    <lineage>
        <taxon>Bacteria</taxon>
        <taxon>Pseudomonadati</taxon>
        <taxon>Pseudomonadota</taxon>
        <taxon>Gammaproteobacteria</taxon>
        <taxon>Alteromonadales</taxon>
        <taxon>Shewanellaceae</taxon>
        <taxon>Shewanella</taxon>
    </lineage>
</organism>
<keyword evidence="4 6" id="KW-0012">Acyltransferase</keyword>
<proteinExistence type="inferred from homology"/>
<gene>
    <name evidence="6" type="ORF">L9G74_07950</name>
</gene>
<dbReference type="PANTHER" id="PTHR23416">
    <property type="entry name" value="SIALIC ACID SYNTHASE-RELATED"/>
    <property type="match status" value="1"/>
</dbReference>
<dbReference type="InterPro" id="IPR018357">
    <property type="entry name" value="Hexapep_transf_CS"/>
</dbReference>
<dbReference type="InterPro" id="IPR011004">
    <property type="entry name" value="Trimer_LpxA-like_sf"/>
</dbReference>
<evidence type="ECO:0000256" key="4">
    <source>
        <dbReference type="ARBA" id="ARBA00023315"/>
    </source>
</evidence>
<sequence length="221" mass="24002">MPAAKPTADDYIAQHKQRLSWMPWLWYRLKPKHLLWAKPWQQQIQAELQQLETVTIGDNCFIAPEAQLFGEPNRGISIGNQCMIAANCFLHGPITIGNEVSINHGCSLDGGGKGLIIGDQTRIANNVTIYAFNHGMAPDMPIYQQSSQSQGVVIGRDVWIGAQVGIVDGVTIGDHAVIGMGAIVTKDVPAYAIMAGNPAHIIGDRRDKPATKADSQQHSTD</sequence>
<reference evidence="7" key="1">
    <citation type="submission" date="2023-07" db="EMBL/GenBank/DDBJ databases">
        <title>Shewanella mangrovi sp. nov., an acetaldehyde- degrading bacterium isolated from mangrove sediment.</title>
        <authorList>
            <person name="Liu Y."/>
        </authorList>
    </citation>
    <scope>NUCLEOTIDE SEQUENCE [LARGE SCALE GENOMIC DNA]</scope>
    <source>
        <strain evidence="7">C32</strain>
    </source>
</reference>
<dbReference type="SUPFAM" id="SSF51161">
    <property type="entry name" value="Trimeric LpxA-like enzymes"/>
    <property type="match status" value="1"/>
</dbReference>
<evidence type="ECO:0000256" key="2">
    <source>
        <dbReference type="ARBA" id="ARBA00022679"/>
    </source>
</evidence>
<dbReference type="EMBL" id="JAKOGG010000004">
    <property type="protein sequence ID" value="MCS4556366.1"/>
    <property type="molecule type" value="Genomic_DNA"/>
</dbReference>
<evidence type="ECO:0000313" key="6">
    <source>
        <dbReference type="EMBL" id="MCS4556366.1"/>
    </source>
</evidence>
<keyword evidence="3" id="KW-0677">Repeat</keyword>
<dbReference type="InterPro" id="IPR001451">
    <property type="entry name" value="Hexapep"/>
</dbReference>
<dbReference type="RefSeq" id="WP_238895768.1">
    <property type="nucleotide sequence ID" value="NZ_JAKOGG010000004.1"/>
</dbReference>
<dbReference type="Pfam" id="PF14602">
    <property type="entry name" value="Hexapep_2"/>
    <property type="match status" value="1"/>
</dbReference>
<dbReference type="Pfam" id="PF00132">
    <property type="entry name" value="Hexapep"/>
    <property type="match status" value="1"/>
</dbReference>
<comment type="similarity">
    <text evidence="1">Belongs to the transferase hexapeptide repeat family.</text>
</comment>
<dbReference type="InterPro" id="IPR051159">
    <property type="entry name" value="Hexapeptide_acetyltransf"/>
</dbReference>
<dbReference type="PROSITE" id="PS00101">
    <property type="entry name" value="HEXAPEP_TRANSFERASES"/>
    <property type="match status" value="1"/>
</dbReference>
<feature type="compositionally biased region" description="Basic and acidic residues" evidence="5">
    <location>
        <begin position="202"/>
        <end position="211"/>
    </location>
</feature>